<dbReference type="EMBL" id="JAFREP010000023">
    <property type="protein sequence ID" value="MBO1321249.1"/>
    <property type="molecule type" value="Genomic_DNA"/>
</dbReference>
<dbReference type="Proteomes" id="UP000664417">
    <property type="component" value="Unassembled WGS sequence"/>
</dbReference>
<evidence type="ECO:0000313" key="2">
    <source>
        <dbReference type="EMBL" id="MBO1321249.1"/>
    </source>
</evidence>
<comment type="caution">
    <text evidence="2">The sequence shown here is derived from an EMBL/GenBank/DDBJ whole genome shotgun (WGS) entry which is preliminary data.</text>
</comment>
<evidence type="ECO:0000256" key="1">
    <source>
        <dbReference type="SAM" id="SignalP"/>
    </source>
</evidence>
<name>A0A8J7QBV2_9BACT</name>
<dbReference type="RefSeq" id="WP_207861224.1">
    <property type="nucleotide sequence ID" value="NZ_JAFREP010000023.1"/>
</dbReference>
<proteinExistence type="predicted"/>
<keyword evidence="1" id="KW-0732">Signal</keyword>
<feature type="signal peptide" evidence="1">
    <location>
        <begin position="1"/>
        <end position="23"/>
    </location>
</feature>
<protein>
    <submittedName>
        <fullName evidence="2">Uncharacterized protein</fullName>
    </submittedName>
</protein>
<feature type="chain" id="PRO_5035250127" evidence="1">
    <location>
        <begin position="24"/>
        <end position="379"/>
    </location>
</feature>
<dbReference type="PROSITE" id="PS51257">
    <property type="entry name" value="PROKAR_LIPOPROTEIN"/>
    <property type="match status" value="1"/>
</dbReference>
<evidence type="ECO:0000313" key="3">
    <source>
        <dbReference type="Proteomes" id="UP000664417"/>
    </source>
</evidence>
<keyword evidence="3" id="KW-1185">Reference proteome</keyword>
<accession>A0A8J7QBV2</accession>
<sequence>MTPRTTTKVLLICLIAIGSACMAQSSVKNYKPRARVNGPSVDNLARHPGKAPHAMLNAMFESIEQYWLPVEYEAAKSVDVRATLDASLPAGRLDKRLASQDAIDFDVNAEGLHTPNGRYRFNLKGEMGDMEIIDDLKRSFMTSHDFRAFSDKPNRARKEGAGLTNYRSYFLGELGDMRRHMLESGVYRAVYTGTGRFENNDVEVINFYKPQGPADRKKSTRKAPIPLKRLWTFYQEGGYEIWLYRATHLPAVIFYTNTRDNIYMNMTFRYDNQWMPTRITFYNNSVKSEGRGDLVLSYDENRMIQGASLTFDGDNGIALRLDANLAFGGEPAATAFRILPAFGYKKLNSDHLKLMLLTQASGNLLKLKKHGFNLRNFKF</sequence>
<dbReference type="AlphaFoldDB" id="A0A8J7QBV2"/>
<organism evidence="2 3">
    <name type="scientific">Acanthopleuribacter pedis</name>
    <dbReference type="NCBI Taxonomy" id="442870"/>
    <lineage>
        <taxon>Bacteria</taxon>
        <taxon>Pseudomonadati</taxon>
        <taxon>Acidobacteriota</taxon>
        <taxon>Holophagae</taxon>
        <taxon>Acanthopleuribacterales</taxon>
        <taxon>Acanthopleuribacteraceae</taxon>
        <taxon>Acanthopleuribacter</taxon>
    </lineage>
</organism>
<gene>
    <name evidence="2" type="ORF">J3U88_22405</name>
</gene>
<reference evidence="2" key="1">
    <citation type="submission" date="2021-03" db="EMBL/GenBank/DDBJ databases">
        <authorList>
            <person name="Wang G."/>
        </authorList>
    </citation>
    <scope>NUCLEOTIDE SEQUENCE</scope>
    <source>
        <strain evidence="2">KCTC 12899</strain>
    </source>
</reference>